<sequence>MTAQNLTRKTPQVAYPRLMSELFFQCGIIKRIQDAQVPDLLEEQRANFINGYTLANMRMLKEAVKVPNHPLLVMKPSGPLLEASPMLFDNESKDVILEYMRLMKEEGITIIGADIAHVPTEDKKKKRVATFESDKGKVTKKPRTRKKKAPKAVRKLVIQEEDDEATDEEPLQVKRKRTESDKDQPEPKRMTTE</sequence>
<feature type="compositionally biased region" description="Basic and acidic residues" evidence="1">
    <location>
        <begin position="178"/>
        <end position="193"/>
    </location>
</feature>
<evidence type="ECO:0000313" key="3">
    <source>
        <dbReference type="Proteomes" id="UP000265520"/>
    </source>
</evidence>
<evidence type="ECO:0000256" key="1">
    <source>
        <dbReference type="SAM" id="MobiDB-lite"/>
    </source>
</evidence>
<keyword evidence="3" id="KW-1185">Reference proteome</keyword>
<organism evidence="2 3">
    <name type="scientific">Trifolium medium</name>
    <dbReference type="NCBI Taxonomy" id="97028"/>
    <lineage>
        <taxon>Eukaryota</taxon>
        <taxon>Viridiplantae</taxon>
        <taxon>Streptophyta</taxon>
        <taxon>Embryophyta</taxon>
        <taxon>Tracheophyta</taxon>
        <taxon>Spermatophyta</taxon>
        <taxon>Magnoliopsida</taxon>
        <taxon>eudicotyledons</taxon>
        <taxon>Gunneridae</taxon>
        <taxon>Pentapetalae</taxon>
        <taxon>rosids</taxon>
        <taxon>fabids</taxon>
        <taxon>Fabales</taxon>
        <taxon>Fabaceae</taxon>
        <taxon>Papilionoideae</taxon>
        <taxon>50 kb inversion clade</taxon>
        <taxon>NPAAA clade</taxon>
        <taxon>Hologalegina</taxon>
        <taxon>IRL clade</taxon>
        <taxon>Trifolieae</taxon>
        <taxon>Trifolium</taxon>
    </lineage>
</organism>
<feature type="non-terminal residue" evidence="2">
    <location>
        <position position="193"/>
    </location>
</feature>
<name>A0A392QEZ1_9FABA</name>
<protein>
    <submittedName>
        <fullName evidence="2">Uncharacterized protein</fullName>
    </submittedName>
</protein>
<dbReference type="EMBL" id="LXQA010129642">
    <property type="protein sequence ID" value="MCI22280.1"/>
    <property type="molecule type" value="Genomic_DNA"/>
</dbReference>
<comment type="caution">
    <text evidence="2">The sequence shown here is derived from an EMBL/GenBank/DDBJ whole genome shotgun (WGS) entry which is preliminary data.</text>
</comment>
<reference evidence="2 3" key="1">
    <citation type="journal article" date="2018" name="Front. Plant Sci.">
        <title>Red Clover (Trifolium pratense) and Zigzag Clover (T. medium) - A Picture of Genomic Similarities and Differences.</title>
        <authorList>
            <person name="Dluhosova J."/>
            <person name="Istvanek J."/>
            <person name="Nedelnik J."/>
            <person name="Repkova J."/>
        </authorList>
    </citation>
    <scope>NUCLEOTIDE SEQUENCE [LARGE SCALE GENOMIC DNA]</scope>
    <source>
        <strain evidence="3">cv. 10/8</strain>
        <tissue evidence="2">Leaf</tissue>
    </source>
</reference>
<feature type="compositionally biased region" description="Acidic residues" evidence="1">
    <location>
        <begin position="159"/>
        <end position="170"/>
    </location>
</feature>
<proteinExistence type="predicted"/>
<feature type="compositionally biased region" description="Basic residues" evidence="1">
    <location>
        <begin position="138"/>
        <end position="154"/>
    </location>
</feature>
<evidence type="ECO:0000313" key="2">
    <source>
        <dbReference type="EMBL" id="MCI22280.1"/>
    </source>
</evidence>
<dbReference type="AlphaFoldDB" id="A0A392QEZ1"/>
<feature type="region of interest" description="Disordered" evidence="1">
    <location>
        <begin position="122"/>
        <end position="193"/>
    </location>
</feature>
<accession>A0A392QEZ1</accession>
<dbReference type="Proteomes" id="UP000265520">
    <property type="component" value="Unassembled WGS sequence"/>
</dbReference>